<evidence type="ECO:0000256" key="3">
    <source>
        <dbReference type="ARBA" id="ARBA00022670"/>
    </source>
</evidence>
<dbReference type="Gene3D" id="3.60.60.10">
    <property type="entry name" value="Penicillin V Acylase, Chain A"/>
    <property type="match status" value="1"/>
</dbReference>
<dbReference type="EC" id="3.4.-.-" evidence="6"/>
<dbReference type="Proteomes" id="UP000078582">
    <property type="component" value="Chromosome"/>
</dbReference>
<comment type="similarity">
    <text evidence="2 6">Belongs to the peptidase C69 family.</text>
</comment>
<name>A0A192GZW6_9LACO</name>
<reference evidence="7 8" key="1">
    <citation type="submission" date="2016-03" db="EMBL/GenBank/DDBJ databases">
        <title>Pediococcus and Lactobacillus from brewery environment - whole genome sequencing and assembly.</title>
        <authorList>
            <person name="Behr J."/>
            <person name="Geissler A.J."/>
            <person name="Vogel R.F."/>
        </authorList>
    </citation>
    <scope>NUCLEOTIDE SEQUENCE [LARGE SCALE GENOMIC DNA]</scope>
    <source>
        <strain evidence="7 8">TMW 1.1989</strain>
    </source>
</reference>
<dbReference type="PANTHER" id="PTHR12994:SF17">
    <property type="entry name" value="LD30995P"/>
    <property type="match status" value="1"/>
</dbReference>
<proteinExistence type="inferred from homology"/>
<keyword evidence="3 6" id="KW-0645">Protease</keyword>
<evidence type="ECO:0000256" key="4">
    <source>
        <dbReference type="ARBA" id="ARBA00022801"/>
    </source>
</evidence>
<keyword evidence="5 6" id="KW-0224">Dipeptidase</keyword>
<evidence type="ECO:0000313" key="7">
    <source>
        <dbReference type="EMBL" id="ANK61573.1"/>
    </source>
</evidence>
<dbReference type="STRING" id="375175.AYR53_01625"/>
<dbReference type="InterPro" id="IPR047804">
    <property type="entry name" value="C69_dipept_A-like"/>
</dbReference>
<dbReference type="RefSeq" id="WP_068226157.1">
    <property type="nucleotide sequence ID" value="NZ_CP014623.1"/>
</dbReference>
<dbReference type="GO" id="GO:0070004">
    <property type="term" value="F:cysteine-type exopeptidase activity"/>
    <property type="evidence" value="ECO:0007669"/>
    <property type="project" value="InterPro"/>
</dbReference>
<dbReference type="InterPro" id="IPR005322">
    <property type="entry name" value="Peptidase_C69"/>
</dbReference>
<dbReference type="OrthoDB" id="9764088at2"/>
<dbReference type="KEGG" id="lbt:AYR52_11695"/>
<gene>
    <name evidence="7" type="ORF">AYR53_01625</name>
</gene>
<dbReference type="NCBIfam" id="NF033678">
    <property type="entry name" value="C69_fam_dipept"/>
    <property type="match status" value="1"/>
</dbReference>
<keyword evidence="8" id="KW-1185">Reference proteome</keyword>
<dbReference type="EMBL" id="CP014873">
    <property type="protein sequence ID" value="ANK61573.1"/>
    <property type="molecule type" value="Genomic_DNA"/>
</dbReference>
<dbReference type="PANTHER" id="PTHR12994">
    <property type="entry name" value="SECERNIN"/>
    <property type="match status" value="1"/>
</dbReference>
<dbReference type="AlphaFoldDB" id="A0A192GZW6"/>
<comment type="catalytic activity">
    <reaction evidence="1">
        <text>an L-aminoacyl-L-amino acid + H2O = 2 an L-alpha-amino acid</text>
        <dbReference type="Rhea" id="RHEA:48940"/>
        <dbReference type="ChEBI" id="CHEBI:15377"/>
        <dbReference type="ChEBI" id="CHEBI:59869"/>
        <dbReference type="ChEBI" id="CHEBI:77460"/>
        <dbReference type="EC" id="3.4.13.19"/>
    </reaction>
</comment>
<keyword evidence="4 6" id="KW-0378">Hydrolase</keyword>
<dbReference type="Pfam" id="PF03577">
    <property type="entry name" value="Peptidase_C69"/>
    <property type="match status" value="1"/>
</dbReference>
<protein>
    <recommendedName>
        <fullName evidence="6">Dipeptidase</fullName>
        <ecNumber evidence="6">3.4.-.-</ecNumber>
    </recommendedName>
</protein>
<dbReference type="GeneID" id="42980936"/>
<dbReference type="GO" id="GO:0016805">
    <property type="term" value="F:dipeptidase activity"/>
    <property type="evidence" value="ECO:0007669"/>
    <property type="project" value="UniProtKB-KW"/>
</dbReference>
<evidence type="ECO:0000313" key="8">
    <source>
        <dbReference type="Proteomes" id="UP000078582"/>
    </source>
</evidence>
<sequence length="479" mass="53816">MAKVSTMCTSVLVGKKASLDGSTMIARNEDRYLAVHPKRFYMHPAVQGRKGVTLKSELNGFTAPLPEKGYRYQATPDADPQAEKEGVNDESGINEKNVAMSATESTYGNERTLAFDPLVDGGLGEDSLETLVLPYIDSARDGVLYLGKLIKQYGSNAGNSVLFSDKNDVWYMEIVTGHLWLAQRIPDDAYAVTANQVAIQQVDFKDTGNFLWADGIQNFVTEHHLNPDSLGWNFRHIFGTNTKKDHHYNTPRVWFAQRYLNPEIEQDPESVDLPFICYPSHRISLEDVEYILSSHYNETQFDPLGQGSHADKVRYRAISLSRTQNSHVLQIRNHVPESCAAVYWLSFGVPAFSPYVPFYANANDTDPSYSTTPMTLTYGSTSAYWLYRTLSMLVESHHSAFIQADLDYLKDARQQQHTLMAGTDAQVDKQPASQVTEFLTQQNYALVADMTKRTQVLISTLITQGVGLSRLTFDMDKNL</sequence>
<dbReference type="GO" id="GO:0006508">
    <property type="term" value="P:proteolysis"/>
    <property type="evidence" value="ECO:0007669"/>
    <property type="project" value="UniProtKB-KW"/>
</dbReference>
<evidence type="ECO:0000256" key="6">
    <source>
        <dbReference type="RuleBase" id="RU364089"/>
    </source>
</evidence>
<accession>A0A192GZW6</accession>
<evidence type="ECO:0000256" key="5">
    <source>
        <dbReference type="ARBA" id="ARBA00022997"/>
    </source>
</evidence>
<evidence type="ECO:0000256" key="1">
    <source>
        <dbReference type="ARBA" id="ARBA00001670"/>
    </source>
</evidence>
<evidence type="ECO:0000256" key="2">
    <source>
        <dbReference type="ARBA" id="ARBA00007225"/>
    </source>
</evidence>
<organism evidence="7 8">
    <name type="scientific">Loigolactobacillus backii</name>
    <dbReference type="NCBI Taxonomy" id="375175"/>
    <lineage>
        <taxon>Bacteria</taxon>
        <taxon>Bacillati</taxon>
        <taxon>Bacillota</taxon>
        <taxon>Bacilli</taxon>
        <taxon>Lactobacillales</taxon>
        <taxon>Lactobacillaceae</taxon>
        <taxon>Loigolactobacillus</taxon>
    </lineage>
</organism>